<dbReference type="eggNOG" id="COG2310">
    <property type="taxonomic scope" value="Bacteria"/>
</dbReference>
<dbReference type="Proteomes" id="UP000000485">
    <property type="component" value="Chromosome"/>
</dbReference>
<feature type="compositionally biased region" description="Low complexity" evidence="1">
    <location>
        <begin position="16"/>
        <end position="26"/>
    </location>
</feature>
<sequence length="218" mass="23319">MGLFSRTPRPVPAPATEPVTPTDAATGTGRVSLTKGSRITLTKAGADRPQIQASNGWTAKGKDYDLKALVRYHDGHVVYVGAANADEVLVTPEGAVRHSGDARGPGELETVTITWHPDVAAVALSSYSALENGFGSFRRYGVHVDVVNGDQVIGLAAEDSSARWNQYTLCFGEVLLNPDETFTVVNLELYSHKNSEHRIGYVDGVVTMDAGPRGQRKA</sequence>
<proteinExistence type="predicted"/>
<dbReference type="KEGG" id="cga:Celgi_2285"/>
<evidence type="ECO:0000313" key="2">
    <source>
        <dbReference type="EMBL" id="AEI12785.1"/>
    </source>
</evidence>
<dbReference type="AlphaFoldDB" id="F8A127"/>
<accession>F8A127</accession>
<organism evidence="2 3">
    <name type="scientific">Cellulomonas gilvus (strain ATCC 13127 / NRRL B-14078)</name>
    <name type="common">Cellvibrio gilvus</name>
    <dbReference type="NCBI Taxonomy" id="593907"/>
    <lineage>
        <taxon>Bacteria</taxon>
        <taxon>Bacillati</taxon>
        <taxon>Actinomycetota</taxon>
        <taxon>Actinomycetes</taxon>
        <taxon>Micrococcales</taxon>
        <taxon>Cellulomonadaceae</taxon>
        <taxon>Cellulomonas</taxon>
    </lineage>
</organism>
<keyword evidence="3" id="KW-1185">Reference proteome</keyword>
<feature type="region of interest" description="Disordered" evidence="1">
    <location>
        <begin position="1"/>
        <end position="30"/>
    </location>
</feature>
<protein>
    <submittedName>
        <fullName evidence="2">Stress protein</fullName>
    </submittedName>
</protein>
<dbReference type="RefSeq" id="WP_013884303.1">
    <property type="nucleotide sequence ID" value="NC_015671.1"/>
</dbReference>
<evidence type="ECO:0000313" key="3">
    <source>
        <dbReference type="Proteomes" id="UP000000485"/>
    </source>
</evidence>
<name>F8A127_CELGA</name>
<evidence type="ECO:0000256" key="1">
    <source>
        <dbReference type="SAM" id="MobiDB-lite"/>
    </source>
</evidence>
<gene>
    <name evidence="2" type="ordered locus">Celgi_2285</name>
</gene>
<dbReference type="OrthoDB" id="5756874at2"/>
<dbReference type="HOGENOM" id="CLU_1265057_0_0_11"/>
<dbReference type="EMBL" id="CP002665">
    <property type="protein sequence ID" value="AEI12785.1"/>
    <property type="molecule type" value="Genomic_DNA"/>
</dbReference>
<reference evidence="3" key="1">
    <citation type="submission" date="2011-04" db="EMBL/GenBank/DDBJ databases">
        <title>Complete sequence of Cellvibrio gilvus ATCC 13127.</title>
        <authorList>
            <person name="Lucas S."/>
            <person name="Han J."/>
            <person name="Lapidus A."/>
            <person name="Cheng J.-F."/>
            <person name="Goodwin L."/>
            <person name="Pitluck S."/>
            <person name="Peters L."/>
            <person name="Munk A."/>
            <person name="Detter J.C."/>
            <person name="Han C."/>
            <person name="Tapia R."/>
            <person name="Land M."/>
            <person name="Hauser L."/>
            <person name="Kyrpides N."/>
            <person name="Ivanova N."/>
            <person name="Ovchinnikova G."/>
            <person name="Pagani I."/>
            <person name="Mead D."/>
            <person name="Brumm P."/>
            <person name="Woyke T."/>
        </authorList>
    </citation>
    <scope>NUCLEOTIDE SEQUENCE [LARGE SCALE GENOMIC DNA]</scope>
    <source>
        <strain evidence="3">ATCC 13127 / NRRL B-14078</strain>
    </source>
</reference>